<proteinExistence type="predicted"/>
<reference evidence="1" key="1">
    <citation type="submission" date="2014-11" db="EMBL/GenBank/DDBJ databases">
        <authorList>
            <person name="Amaro Gonzalez C."/>
        </authorList>
    </citation>
    <scope>NUCLEOTIDE SEQUENCE</scope>
</reference>
<organism evidence="1">
    <name type="scientific">Anguilla anguilla</name>
    <name type="common">European freshwater eel</name>
    <name type="synonym">Muraena anguilla</name>
    <dbReference type="NCBI Taxonomy" id="7936"/>
    <lineage>
        <taxon>Eukaryota</taxon>
        <taxon>Metazoa</taxon>
        <taxon>Chordata</taxon>
        <taxon>Craniata</taxon>
        <taxon>Vertebrata</taxon>
        <taxon>Euteleostomi</taxon>
        <taxon>Actinopterygii</taxon>
        <taxon>Neopterygii</taxon>
        <taxon>Teleostei</taxon>
        <taxon>Anguilliformes</taxon>
        <taxon>Anguillidae</taxon>
        <taxon>Anguilla</taxon>
    </lineage>
</organism>
<dbReference type="EMBL" id="GBXM01080250">
    <property type="protein sequence ID" value="JAH28327.1"/>
    <property type="molecule type" value="Transcribed_RNA"/>
</dbReference>
<sequence>MCILGFNSTQWSHNSLEKNTYRTTPIFTTNIFALFVNALEMSVKPFKN</sequence>
<evidence type="ECO:0000313" key="1">
    <source>
        <dbReference type="EMBL" id="JAH28327.1"/>
    </source>
</evidence>
<name>A0A0E9RHS8_ANGAN</name>
<protein>
    <submittedName>
        <fullName evidence="1">Uncharacterized protein</fullName>
    </submittedName>
</protein>
<reference evidence="1" key="2">
    <citation type="journal article" date="2015" name="Fish Shellfish Immunol.">
        <title>Early steps in the European eel (Anguilla anguilla)-Vibrio vulnificus interaction in the gills: Role of the RtxA13 toxin.</title>
        <authorList>
            <person name="Callol A."/>
            <person name="Pajuelo D."/>
            <person name="Ebbesson L."/>
            <person name="Teles M."/>
            <person name="MacKenzie S."/>
            <person name="Amaro C."/>
        </authorList>
    </citation>
    <scope>NUCLEOTIDE SEQUENCE</scope>
</reference>
<accession>A0A0E9RHS8</accession>
<dbReference type="AlphaFoldDB" id="A0A0E9RHS8"/>